<reference evidence="1" key="1">
    <citation type="submission" date="2024-06" db="UniProtKB">
        <authorList>
            <consortium name="Ensembl"/>
        </authorList>
    </citation>
    <scope>IDENTIFICATION</scope>
</reference>
<name>M3YBH4_MUSPF</name>
<dbReference type="InParanoid" id="M3YBH4"/>
<sequence length="138" mass="14659">MVRADLCDRRPSCITWVSKVIVTLPGSEFVLGSDTSVMTDRQRGQTRLPGNSGHRKVQPHWVGVTSNGLPQDNPLTKLPGLSSYRTQEGSVGVSGNTGLPSATQGLPGSSMAVVRTGSFMGSRATRGTWLLHPPVSCK</sequence>
<dbReference type="Ensembl" id="ENSMPUT00000008824.1">
    <property type="protein sequence ID" value="ENSMPUP00000008681.1"/>
    <property type="gene ID" value="ENSMPUG00000008752.1"/>
</dbReference>
<accession>M3YBH4</accession>
<dbReference type="EMBL" id="AEYP01070191">
    <property type="status" value="NOT_ANNOTATED_CDS"/>
    <property type="molecule type" value="Genomic_DNA"/>
</dbReference>
<dbReference type="AlphaFoldDB" id="M3YBH4"/>
<organism evidence="1">
    <name type="scientific">Mustela putorius furo</name>
    <name type="common">European domestic ferret</name>
    <name type="synonym">Mustela furo</name>
    <dbReference type="NCBI Taxonomy" id="9669"/>
    <lineage>
        <taxon>Eukaryota</taxon>
        <taxon>Metazoa</taxon>
        <taxon>Chordata</taxon>
        <taxon>Craniata</taxon>
        <taxon>Vertebrata</taxon>
        <taxon>Euteleostomi</taxon>
        <taxon>Mammalia</taxon>
        <taxon>Eutheria</taxon>
        <taxon>Laurasiatheria</taxon>
        <taxon>Carnivora</taxon>
        <taxon>Caniformia</taxon>
        <taxon>Musteloidea</taxon>
        <taxon>Mustelidae</taxon>
        <taxon>Mustelinae</taxon>
        <taxon>Mustela</taxon>
    </lineage>
</organism>
<protein>
    <submittedName>
        <fullName evidence="1">Uncharacterized protein</fullName>
    </submittedName>
</protein>
<proteinExistence type="predicted"/>
<dbReference type="HOGENOM" id="CLU_1854570_0_0_1"/>
<evidence type="ECO:0000313" key="1">
    <source>
        <dbReference type="Ensembl" id="ENSMPUP00000008681.1"/>
    </source>
</evidence>